<comment type="pathway">
    <text evidence="1">Amino-acid biosynthesis; L-threonine biosynthesis; L-threonine from L-aspartate: step 3/5.</text>
</comment>
<keyword evidence="6" id="KW-0028">Amino-acid biosynthesis</keyword>
<evidence type="ECO:0000256" key="4">
    <source>
        <dbReference type="ARBA" id="ARBA00013213"/>
    </source>
</evidence>
<keyword evidence="7" id="KW-0791">Threonine biosynthesis</keyword>
<dbReference type="GO" id="GO:0009086">
    <property type="term" value="P:methionine biosynthetic process"/>
    <property type="evidence" value="ECO:0007669"/>
    <property type="project" value="UniProtKB-KW"/>
</dbReference>
<dbReference type="EMBL" id="CP159280">
    <property type="protein sequence ID" value="XCH13929.1"/>
    <property type="molecule type" value="Genomic_DNA"/>
</dbReference>
<dbReference type="PANTHER" id="PTHR43331:SF1">
    <property type="entry name" value="HOMOSERINE DEHYDROGENASE"/>
    <property type="match status" value="1"/>
</dbReference>
<evidence type="ECO:0000256" key="6">
    <source>
        <dbReference type="ARBA" id="ARBA00022605"/>
    </source>
</evidence>
<comment type="similarity">
    <text evidence="3">Belongs to the homoserine dehydrogenase family.</text>
</comment>
<protein>
    <recommendedName>
        <fullName evidence="5">Homoserine dehydrogenase</fullName>
        <ecNumber evidence="4">1.1.1.3</ecNumber>
    </recommendedName>
</protein>
<evidence type="ECO:0000313" key="14">
    <source>
        <dbReference type="EMBL" id="XCH13929.1"/>
    </source>
</evidence>
<keyword evidence="9" id="KW-0486">Methionine biosynthesis</keyword>
<evidence type="ECO:0000256" key="2">
    <source>
        <dbReference type="ARBA" id="ARBA00005062"/>
    </source>
</evidence>
<feature type="domain" description="Homoserine dehydrogenase catalytic" evidence="12">
    <location>
        <begin position="154"/>
        <end position="329"/>
    </location>
</feature>
<dbReference type="EC" id="1.1.1.3" evidence="4"/>
<dbReference type="GO" id="GO:0050661">
    <property type="term" value="F:NADP binding"/>
    <property type="evidence" value="ECO:0007669"/>
    <property type="project" value="InterPro"/>
</dbReference>
<evidence type="ECO:0000256" key="1">
    <source>
        <dbReference type="ARBA" id="ARBA00005056"/>
    </source>
</evidence>
<accession>A0AAU8EWW4</accession>
<dbReference type="SUPFAM" id="SSF55347">
    <property type="entry name" value="Glyceraldehyde-3-phosphate dehydrogenase-like, C-terminal domain"/>
    <property type="match status" value="1"/>
</dbReference>
<proteinExistence type="inferred from homology"/>
<evidence type="ECO:0000256" key="3">
    <source>
        <dbReference type="ARBA" id="ARBA00006753"/>
    </source>
</evidence>
<dbReference type="Pfam" id="PF03447">
    <property type="entry name" value="NAD_binding_3"/>
    <property type="match status" value="1"/>
</dbReference>
<dbReference type="InterPro" id="IPR005106">
    <property type="entry name" value="Asp/hSer_DH_NAD-bd"/>
</dbReference>
<evidence type="ECO:0000256" key="10">
    <source>
        <dbReference type="PIRSR" id="PIRSR036497-1"/>
    </source>
</evidence>
<evidence type="ECO:0000256" key="9">
    <source>
        <dbReference type="ARBA" id="ARBA00023167"/>
    </source>
</evidence>
<gene>
    <name evidence="14" type="ORF">ABRP34_22760</name>
</gene>
<evidence type="ECO:0000259" key="12">
    <source>
        <dbReference type="Pfam" id="PF00742"/>
    </source>
</evidence>
<evidence type="ECO:0000259" key="13">
    <source>
        <dbReference type="Pfam" id="PF03447"/>
    </source>
</evidence>
<evidence type="ECO:0000256" key="7">
    <source>
        <dbReference type="ARBA" id="ARBA00022697"/>
    </source>
</evidence>
<name>A0AAU8EWW4_9MICC</name>
<evidence type="ECO:0000256" key="11">
    <source>
        <dbReference type="PIRSR" id="PIRSR036497-2"/>
    </source>
</evidence>
<dbReference type="SUPFAM" id="SSF51735">
    <property type="entry name" value="NAD(P)-binding Rossmann-fold domains"/>
    <property type="match status" value="1"/>
</dbReference>
<organism evidence="14">
    <name type="scientific">Arthrobacter sp. K5</name>
    <dbReference type="NCBI Taxonomy" id="2839623"/>
    <lineage>
        <taxon>Bacteria</taxon>
        <taxon>Bacillati</taxon>
        <taxon>Actinomycetota</taxon>
        <taxon>Actinomycetes</taxon>
        <taxon>Micrococcales</taxon>
        <taxon>Micrococcaceae</taxon>
        <taxon>Arthrobacter</taxon>
    </lineage>
</organism>
<dbReference type="RefSeq" id="WP_353713610.1">
    <property type="nucleotide sequence ID" value="NZ_CP159280.1"/>
</dbReference>
<feature type="binding site" evidence="11">
    <location>
        <position position="121"/>
    </location>
    <ligand>
        <name>NADPH</name>
        <dbReference type="ChEBI" id="CHEBI:57783"/>
    </ligand>
</feature>
<dbReference type="Gene3D" id="3.40.50.720">
    <property type="entry name" value="NAD(P)-binding Rossmann-like Domain"/>
    <property type="match status" value="1"/>
</dbReference>
<dbReference type="InterPro" id="IPR036291">
    <property type="entry name" value="NAD(P)-bd_dom_sf"/>
</dbReference>
<dbReference type="GO" id="GO:0004412">
    <property type="term" value="F:homoserine dehydrogenase activity"/>
    <property type="evidence" value="ECO:0007669"/>
    <property type="project" value="UniProtKB-EC"/>
</dbReference>
<feature type="active site" description="Proton donor" evidence="10">
    <location>
        <position position="220"/>
    </location>
</feature>
<comment type="pathway">
    <text evidence="2">Amino-acid biosynthesis; L-methionine biosynthesis via de novo pathway; L-homoserine from L-aspartate: step 3/3.</text>
</comment>
<keyword evidence="11" id="KW-0521">NADP</keyword>
<dbReference type="AlphaFoldDB" id="A0AAU8EWW4"/>
<dbReference type="GO" id="GO:0009088">
    <property type="term" value="P:threonine biosynthetic process"/>
    <property type="evidence" value="ECO:0007669"/>
    <property type="project" value="UniProtKB-KW"/>
</dbReference>
<dbReference type="Gene3D" id="3.30.360.10">
    <property type="entry name" value="Dihydrodipicolinate Reductase, domain 2"/>
    <property type="match status" value="1"/>
</dbReference>
<keyword evidence="8" id="KW-0560">Oxidoreductase</keyword>
<feature type="domain" description="Aspartate/homoserine dehydrogenase NAD-binding" evidence="13">
    <location>
        <begin position="24"/>
        <end position="143"/>
    </location>
</feature>
<evidence type="ECO:0000256" key="5">
    <source>
        <dbReference type="ARBA" id="ARBA00013376"/>
    </source>
</evidence>
<feature type="binding site" evidence="11">
    <location>
        <begin position="24"/>
        <end position="29"/>
    </location>
    <ligand>
        <name>NADP(+)</name>
        <dbReference type="ChEBI" id="CHEBI:58349"/>
    </ligand>
</feature>
<dbReference type="PIRSF" id="PIRSF036497">
    <property type="entry name" value="HDH_short"/>
    <property type="match status" value="1"/>
</dbReference>
<feature type="binding site" evidence="11">
    <location>
        <position position="205"/>
    </location>
    <ligand>
        <name>L-homoserine</name>
        <dbReference type="ChEBI" id="CHEBI:57476"/>
    </ligand>
</feature>
<reference evidence="14" key="1">
    <citation type="submission" date="2024-06" db="EMBL/GenBank/DDBJ databases">
        <title>Biodegradation of dimethachlon by Arthrobacter sp. K5: mechanistic insights and ecological implications.</title>
        <authorList>
            <person name="Hu S."/>
            <person name="Lu P."/>
        </authorList>
    </citation>
    <scope>NUCLEOTIDE SEQUENCE</scope>
    <source>
        <strain evidence="14">K5</strain>
        <plasmid evidence="14">unnamed</plasmid>
    </source>
</reference>
<dbReference type="InterPro" id="IPR022697">
    <property type="entry name" value="HDH_short"/>
</dbReference>
<geneLocation type="plasmid" evidence="14">
    <name>unnamed</name>
</geneLocation>
<evidence type="ECO:0000256" key="8">
    <source>
        <dbReference type="ARBA" id="ARBA00023002"/>
    </source>
</evidence>
<keyword evidence="14" id="KW-0614">Plasmid</keyword>
<dbReference type="InterPro" id="IPR001342">
    <property type="entry name" value="HDH_cat"/>
</dbReference>
<sequence length="340" mass="36117">MQPGPTLIPFLTPDRRAVPLVLSGFGAVGQSFIEATKARQQGDVHVAAIRGRTSEILLGPQSNVPDRTSWDPLSSVDVTLKRTGAAILVQAIPSSKEAHQRAVEEATTALRRGVHVVTATKSHLLTHWRELEEAAQTGGSRIRISGATGAALPTADLARVGLQGFDCQALRACPNGTSTFVLDQLSNGGKFQDSVLEAQRRGIAEADTRADLTGSDSATKLRLVAGLLWGWDVAQIKVETESIDEGTSAQAFLAAQRGLRLRAVASASLHQPMMVNVRLERVPPSDPLFHLTGPEKAMVFHCPEAGDITVQGGRSSPIGAAMAMLKDVLNLTESDPTGYN</sequence>
<dbReference type="PANTHER" id="PTHR43331">
    <property type="entry name" value="HOMOSERINE DEHYDROGENASE"/>
    <property type="match status" value="1"/>
</dbReference>
<dbReference type="Pfam" id="PF00742">
    <property type="entry name" value="Homoserine_dh"/>
    <property type="match status" value="1"/>
</dbReference>